<gene>
    <name evidence="1" type="ORF">KIN20_030838</name>
</gene>
<evidence type="ECO:0000313" key="2">
    <source>
        <dbReference type="Proteomes" id="UP001196413"/>
    </source>
</evidence>
<proteinExistence type="predicted"/>
<evidence type="ECO:0000313" key="1">
    <source>
        <dbReference type="EMBL" id="KAJ1369396.1"/>
    </source>
</evidence>
<dbReference type="EMBL" id="JAHQIW010006531">
    <property type="protein sequence ID" value="KAJ1369396.1"/>
    <property type="molecule type" value="Genomic_DNA"/>
</dbReference>
<sequence>MFEDRSLIEQPSLMPQPAASVLAKHNLACVHKSMVCETDQGVSHVLLGLPQPPTHGLSRGIRRVPGEMHKLPHCIIFGNTITALCTAVPGGQHNGMCDLSMYHNIATVPSKHMSISGALTTTNIVMANWSREMWQNIVNRAVRMLASGLFGSHFFSAFATMMLQPRQEQATPLAECLNGFI</sequence>
<dbReference type="AlphaFoldDB" id="A0AAD5WGR4"/>
<accession>A0AAD5WGR4</accession>
<organism evidence="1 2">
    <name type="scientific">Parelaphostrongylus tenuis</name>
    <name type="common">Meningeal worm</name>
    <dbReference type="NCBI Taxonomy" id="148309"/>
    <lineage>
        <taxon>Eukaryota</taxon>
        <taxon>Metazoa</taxon>
        <taxon>Ecdysozoa</taxon>
        <taxon>Nematoda</taxon>
        <taxon>Chromadorea</taxon>
        <taxon>Rhabditida</taxon>
        <taxon>Rhabditina</taxon>
        <taxon>Rhabditomorpha</taxon>
        <taxon>Strongyloidea</taxon>
        <taxon>Metastrongylidae</taxon>
        <taxon>Parelaphostrongylus</taxon>
    </lineage>
</organism>
<protein>
    <submittedName>
        <fullName evidence="1">Uncharacterized protein</fullName>
    </submittedName>
</protein>
<name>A0AAD5WGR4_PARTN</name>
<comment type="caution">
    <text evidence="1">The sequence shown here is derived from an EMBL/GenBank/DDBJ whole genome shotgun (WGS) entry which is preliminary data.</text>
</comment>
<keyword evidence="2" id="KW-1185">Reference proteome</keyword>
<reference evidence="1" key="1">
    <citation type="submission" date="2021-06" db="EMBL/GenBank/DDBJ databases">
        <title>Parelaphostrongylus tenuis whole genome reference sequence.</title>
        <authorList>
            <person name="Garwood T.J."/>
            <person name="Larsen P.A."/>
            <person name="Fountain-Jones N.M."/>
            <person name="Garbe J.R."/>
            <person name="Macchietto M.G."/>
            <person name="Kania S.A."/>
            <person name="Gerhold R.W."/>
            <person name="Richards J.E."/>
            <person name="Wolf T.M."/>
        </authorList>
    </citation>
    <scope>NUCLEOTIDE SEQUENCE</scope>
    <source>
        <strain evidence="1">MNPRO001-30</strain>
        <tissue evidence="1">Meninges</tissue>
    </source>
</reference>
<dbReference type="Proteomes" id="UP001196413">
    <property type="component" value="Unassembled WGS sequence"/>
</dbReference>